<dbReference type="InterPro" id="IPR039844">
    <property type="entry name" value="URB1"/>
</dbReference>
<feature type="domain" description="URB1 C-terminal" evidence="2">
    <location>
        <begin position="258"/>
        <end position="439"/>
    </location>
</feature>
<dbReference type="GO" id="GO:0005730">
    <property type="term" value="C:nucleolus"/>
    <property type="evidence" value="ECO:0007669"/>
    <property type="project" value="TreeGrafter"/>
</dbReference>
<dbReference type="GO" id="GO:0000466">
    <property type="term" value="P:maturation of 5.8S rRNA from tricistronic rRNA transcript (SSU-rRNA, 5.8S rRNA, LSU-rRNA)"/>
    <property type="evidence" value="ECO:0007669"/>
    <property type="project" value="TreeGrafter"/>
</dbReference>
<evidence type="ECO:0000256" key="1">
    <source>
        <dbReference type="SAM" id="MobiDB-lite"/>
    </source>
</evidence>
<dbReference type="PANTHER" id="PTHR13500:SF0">
    <property type="entry name" value="NUCLEOLAR PRE-RIBOSOMAL-ASSOCIATED PROTEIN 1"/>
    <property type="match status" value="1"/>
</dbReference>
<reference evidence="4" key="1">
    <citation type="submission" date="2022-10" db="EMBL/GenBank/DDBJ databases">
        <title>Genome assembly of Pristionchus species.</title>
        <authorList>
            <person name="Yoshida K."/>
            <person name="Sommer R.J."/>
        </authorList>
    </citation>
    <scope>NUCLEOTIDE SEQUENCE [LARGE SCALE GENOMIC DNA]</scope>
    <source>
        <strain evidence="4">RS5460</strain>
    </source>
</reference>
<evidence type="ECO:0000259" key="2">
    <source>
        <dbReference type="Pfam" id="PF16201"/>
    </source>
</evidence>
<sequence>EMGEKRRRSQAEESESGEKKKVKKEVEEELQEVEVKPKRDKSKRKEEEETVEALQVEQPTEKKEKKKKSRKSEVNAVEESSSSVDIFDEISSASILEDELIRRLRVFLNDNKDDESSVSSIRERASSVPFLGALLCSYNATRTAADRSILDCLMVLDRQFQVNLSAISPLVFDARAKENYEKLKELGRFLHIKLTADQVVSWLDEKQLWTTTIMGDHPRMEGKPSELYDTKFVLRLLLSIVQPGSELSCRLFVEHNCLSLAFSSASSEDEETRRLGMILLQRFLSLLMELKTDDFVEKSMVVYLIRLFKNSLETEAARVTHVISHFFARVSKLLLSPAHPVYAPICAFLTLKPTIELNQVPELFKLLLSSSTEHFEAEQTWLLNLLSAAMVDAADYRVLQNRSSLRLICSLFASCLSRMDTRKGALSVLKAVVSIPSAAFDCLVKQNMAAWIAATMQRSSLTRWEVIYLGEIYSLLLENARVYGRGRSGAVVGLALAKITVHSVTRRLGAGGVTAADTVAYGHIERAEKCILREWIASPDETQGDTVEN</sequence>
<dbReference type="Pfam" id="PF16201">
    <property type="entry name" value="NopRA1"/>
    <property type="match status" value="1"/>
</dbReference>
<dbReference type="AlphaFoldDB" id="A0AAN5ICS9"/>
<dbReference type="GO" id="GO:0000463">
    <property type="term" value="P:maturation of LSU-rRNA from tricistronic rRNA transcript (SSU-rRNA, 5.8S rRNA, LSU-rRNA)"/>
    <property type="evidence" value="ECO:0007669"/>
    <property type="project" value="TreeGrafter"/>
</dbReference>
<comment type="caution">
    <text evidence="3">The sequence shown here is derived from an EMBL/GenBank/DDBJ whole genome shotgun (WGS) entry which is preliminary data.</text>
</comment>
<dbReference type="EMBL" id="BTRK01000006">
    <property type="protein sequence ID" value="GMR57946.1"/>
    <property type="molecule type" value="Genomic_DNA"/>
</dbReference>
<feature type="compositionally biased region" description="Basic and acidic residues" evidence="1">
    <location>
        <begin position="33"/>
        <end position="47"/>
    </location>
</feature>
<keyword evidence="4" id="KW-1185">Reference proteome</keyword>
<dbReference type="Proteomes" id="UP001328107">
    <property type="component" value="Unassembled WGS sequence"/>
</dbReference>
<evidence type="ECO:0000313" key="3">
    <source>
        <dbReference type="EMBL" id="GMR57946.1"/>
    </source>
</evidence>
<gene>
    <name evidence="3" type="ORF">PMAYCL1PPCAC_28141</name>
</gene>
<dbReference type="InterPro" id="IPR032436">
    <property type="entry name" value="URB1_C"/>
</dbReference>
<proteinExistence type="predicted"/>
<accession>A0AAN5ICS9</accession>
<name>A0AAN5ICS9_9BILA</name>
<feature type="region of interest" description="Disordered" evidence="1">
    <location>
        <begin position="1"/>
        <end position="75"/>
    </location>
</feature>
<organism evidence="3 4">
    <name type="scientific">Pristionchus mayeri</name>
    <dbReference type="NCBI Taxonomy" id="1317129"/>
    <lineage>
        <taxon>Eukaryota</taxon>
        <taxon>Metazoa</taxon>
        <taxon>Ecdysozoa</taxon>
        <taxon>Nematoda</taxon>
        <taxon>Chromadorea</taxon>
        <taxon>Rhabditida</taxon>
        <taxon>Rhabditina</taxon>
        <taxon>Diplogasteromorpha</taxon>
        <taxon>Diplogasteroidea</taxon>
        <taxon>Neodiplogasteridae</taxon>
        <taxon>Pristionchus</taxon>
    </lineage>
</organism>
<evidence type="ECO:0000313" key="4">
    <source>
        <dbReference type="Proteomes" id="UP001328107"/>
    </source>
</evidence>
<feature type="non-terminal residue" evidence="3">
    <location>
        <position position="1"/>
    </location>
</feature>
<dbReference type="PANTHER" id="PTHR13500">
    <property type="entry name" value="NUCLEOLAR PRERIBOSOMAL-ASSOCIATED PROTEIN 1"/>
    <property type="match status" value="1"/>
</dbReference>
<protein>
    <recommendedName>
        <fullName evidence="2">URB1 C-terminal domain-containing protein</fullName>
    </recommendedName>
</protein>